<reference evidence="5" key="1">
    <citation type="submission" date="2016-10" db="EMBL/GenBank/DDBJ databases">
        <authorList>
            <person name="Varghese N."/>
            <person name="Submissions S."/>
        </authorList>
    </citation>
    <scope>NUCLEOTIDE SEQUENCE [LARGE SCALE GENOMIC DNA]</scope>
    <source>
        <strain evidence="5">DSM 13327</strain>
    </source>
</reference>
<dbReference type="SUPFAM" id="SSF52218">
    <property type="entry name" value="Flavoproteins"/>
    <property type="match status" value="1"/>
</dbReference>
<protein>
    <submittedName>
        <fullName evidence="4">Multimeric flavodoxin WrbA</fullName>
    </submittedName>
</protein>
<dbReference type="RefSeq" id="WP_090939891.1">
    <property type="nucleotide sequence ID" value="NZ_FOTS01000034.1"/>
</dbReference>
<dbReference type="AlphaFoldDB" id="A0A1I4MII1"/>
<dbReference type="InterPro" id="IPR005025">
    <property type="entry name" value="FMN_Rdtase-like_dom"/>
</dbReference>
<dbReference type="GO" id="GO:0016491">
    <property type="term" value="F:oxidoreductase activity"/>
    <property type="evidence" value="ECO:0007669"/>
    <property type="project" value="InterPro"/>
</dbReference>
<evidence type="ECO:0000313" key="5">
    <source>
        <dbReference type="Proteomes" id="UP000199520"/>
    </source>
</evidence>
<name>A0A1I4MII1_9FIRM</name>
<dbReference type="InterPro" id="IPR051796">
    <property type="entry name" value="ISF_SsuE-like"/>
</dbReference>
<proteinExistence type="predicted"/>
<gene>
    <name evidence="4" type="ORF">SAMN04490355_103432</name>
</gene>
<dbReference type="OrthoDB" id="9805976at2"/>
<dbReference type="PANTHER" id="PTHR43278">
    <property type="entry name" value="NAD(P)H-DEPENDENT FMN-CONTAINING OXIDOREDUCTASE YWQN-RELATED"/>
    <property type="match status" value="1"/>
</dbReference>
<keyword evidence="2" id="KW-0288">FMN</keyword>
<sequence length="186" mass="20866">MQKILVLNGSPRKQGSTAAMVEEISKGASEQGAEIRSYYLNGMNIKGCQSCYACKGESHRCILQDDMQELYDEIDAASGVVFATPVYMWQMTAQLKQAVDRLYPFLKPDYSSYLAPSKKVLLAVTQGRPDTSMFHNYFEHMGKNLSFLGFGNYKILIAGGTRKSEDFYKQAEVVAEARRMGAWLVE</sequence>
<dbReference type="Proteomes" id="UP000199520">
    <property type="component" value="Unassembled WGS sequence"/>
</dbReference>
<accession>A0A1I4MII1</accession>
<keyword evidence="1" id="KW-0285">Flavoprotein</keyword>
<dbReference type="Pfam" id="PF03358">
    <property type="entry name" value="FMN_red"/>
    <property type="match status" value="1"/>
</dbReference>
<dbReference type="STRING" id="1123291.SAMN04490355_103432"/>
<dbReference type="PANTHER" id="PTHR43278:SF2">
    <property type="entry name" value="IRON-SULFUR FLAVOPROTEIN"/>
    <property type="match status" value="1"/>
</dbReference>
<evidence type="ECO:0000256" key="2">
    <source>
        <dbReference type="ARBA" id="ARBA00022643"/>
    </source>
</evidence>
<evidence type="ECO:0000256" key="1">
    <source>
        <dbReference type="ARBA" id="ARBA00022630"/>
    </source>
</evidence>
<dbReference type="InterPro" id="IPR029039">
    <property type="entry name" value="Flavoprotein-like_sf"/>
</dbReference>
<evidence type="ECO:0000313" key="4">
    <source>
        <dbReference type="EMBL" id="SFM03039.1"/>
    </source>
</evidence>
<dbReference type="Gene3D" id="3.40.50.360">
    <property type="match status" value="1"/>
</dbReference>
<dbReference type="EMBL" id="FOTS01000034">
    <property type="protein sequence ID" value="SFM03039.1"/>
    <property type="molecule type" value="Genomic_DNA"/>
</dbReference>
<evidence type="ECO:0000259" key="3">
    <source>
        <dbReference type="Pfam" id="PF03358"/>
    </source>
</evidence>
<organism evidence="4 5">
    <name type="scientific">Pelosinus propionicus DSM 13327</name>
    <dbReference type="NCBI Taxonomy" id="1123291"/>
    <lineage>
        <taxon>Bacteria</taxon>
        <taxon>Bacillati</taxon>
        <taxon>Bacillota</taxon>
        <taxon>Negativicutes</taxon>
        <taxon>Selenomonadales</taxon>
        <taxon>Sporomusaceae</taxon>
        <taxon>Pelosinus</taxon>
    </lineage>
</organism>
<keyword evidence="5" id="KW-1185">Reference proteome</keyword>
<feature type="domain" description="NADPH-dependent FMN reductase-like" evidence="3">
    <location>
        <begin position="3"/>
        <end position="124"/>
    </location>
</feature>